<dbReference type="AlphaFoldDB" id="W7XIH8"/>
<dbReference type="InParanoid" id="W7XIH8"/>
<accession>W7XIH8</accession>
<name>W7XIH8_TETTS</name>
<dbReference type="EMBL" id="GG662621">
    <property type="protein sequence ID" value="EWS73289.1"/>
    <property type="molecule type" value="Genomic_DNA"/>
</dbReference>
<dbReference type="GeneID" id="24437866"/>
<dbReference type="Proteomes" id="UP000009168">
    <property type="component" value="Unassembled WGS sequence"/>
</dbReference>
<evidence type="ECO:0000313" key="1">
    <source>
        <dbReference type="EMBL" id="EWS73289.1"/>
    </source>
</evidence>
<dbReference type="KEGG" id="tet:TTHERM_000220707"/>
<evidence type="ECO:0000313" key="2">
    <source>
        <dbReference type="Proteomes" id="UP000009168"/>
    </source>
</evidence>
<organism evidence="1 2">
    <name type="scientific">Tetrahymena thermophila (strain SB210)</name>
    <dbReference type="NCBI Taxonomy" id="312017"/>
    <lineage>
        <taxon>Eukaryota</taxon>
        <taxon>Sar</taxon>
        <taxon>Alveolata</taxon>
        <taxon>Ciliophora</taxon>
        <taxon>Intramacronucleata</taxon>
        <taxon>Oligohymenophorea</taxon>
        <taxon>Hymenostomatida</taxon>
        <taxon>Tetrahymenina</taxon>
        <taxon>Tetrahymenidae</taxon>
        <taxon>Tetrahymena</taxon>
    </lineage>
</organism>
<reference evidence="2" key="1">
    <citation type="journal article" date="2006" name="PLoS Biol.">
        <title>Macronuclear genome sequence of the ciliate Tetrahymena thermophila, a model eukaryote.</title>
        <authorList>
            <person name="Eisen J.A."/>
            <person name="Coyne R.S."/>
            <person name="Wu M."/>
            <person name="Wu D."/>
            <person name="Thiagarajan M."/>
            <person name="Wortman J.R."/>
            <person name="Badger J.H."/>
            <person name="Ren Q."/>
            <person name="Amedeo P."/>
            <person name="Jones K.M."/>
            <person name="Tallon L.J."/>
            <person name="Delcher A.L."/>
            <person name="Salzberg S.L."/>
            <person name="Silva J.C."/>
            <person name="Haas B.J."/>
            <person name="Majoros W.H."/>
            <person name="Farzad M."/>
            <person name="Carlton J.M."/>
            <person name="Smith R.K. Jr."/>
            <person name="Garg J."/>
            <person name="Pearlman R.E."/>
            <person name="Karrer K.M."/>
            <person name="Sun L."/>
            <person name="Manning G."/>
            <person name="Elde N.C."/>
            <person name="Turkewitz A.P."/>
            <person name="Asai D.J."/>
            <person name="Wilkes D.E."/>
            <person name="Wang Y."/>
            <person name="Cai H."/>
            <person name="Collins K."/>
            <person name="Stewart B.A."/>
            <person name="Lee S.R."/>
            <person name="Wilamowska K."/>
            <person name="Weinberg Z."/>
            <person name="Ruzzo W.L."/>
            <person name="Wloga D."/>
            <person name="Gaertig J."/>
            <person name="Frankel J."/>
            <person name="Tsao C.-C."/>
            <person name="Gorovsky M.A."/>
            <person name="Keeling P.J."/>
            <person name="Waller R.F."/>
            <person name="Patron N.J."/>
            <person name="Cherry J.M."/>
            <person name="Stover N.A."/>
            <person name="Krieger C.J."/>
            <person name="del Toro C."/>
            <person name="Ryder H.F."/>
            <person name="Williamson S.C."/>
            <person name="Barbeau R.A."/>
            <person name="Hamilton E.P."/>
            <person name="Orias E."/>
        </authorList>
    </citation>
    <scope>NUCLEOTIDE SEQUENCE [LARGE SCALE GENOMIC DNA]</scope>
    <source>
        <strain evidence="2">SB210</strain>
    </source>
</reference>
<gene>
    <name evidence="1" type="ORF">TTHERM_000220707</name>
</gene>
<proteinExistence type="predicted"/>
<keyword evidence="2" id="KW-1185">Reference proteome</keyword>
<dbReference type="RefSeq" id="XP_012654198.1">
    <property type="nucleotide sequence ID" value="XM_012798744.1"/>
</dbReference>
<protein>
    <submittedName>
        <fullName evidence="1">Uncharacterized protein</fullName>
    </submittedName>
</protein>
<sequence length="139" mass="16764">MHKHIVKLRGKQLHLIKIDPLFSLVYWLKLSKIIYVKKVCNQTFFLLLLNLLSLMLLKRFSKQLGQDQNDLYKKQVFQYQQNMSIKSKIFQRIFLFQSNIPLQYKIPKKYQVGLKIIYNQQTKQVLSMKNHFISFLAKK</sequence>